<sequence>MCPQHSHGVAVVRLQQLRGPGLGDVQLVHDEGDVGSVDLDVLLNGGGGRRGGLCGGPGGAAEAEHGLGDGLLVDVVIGRRGGRVGGDVVERGERGGGLAVFGGLGGRRMSYGQMQMQMQMPNANAKLLQQLSIFF</sequence>
<keyword evidence="2" id="KW-1185">Reference proteome</keyword>
<comment type="caution">
    <text evidence="1">The sequence shown here is derived from an EMBL/GenBank/DDBJ whole genome shotgun (WGS) entry which is preliminary data.</text>
</comment>
<organism evidence="1 2">
    <name type="scientific">Trichoderma cornu-damae</name>
    <dbReference type="NCBI Taxonomy" id="654480"/>
    <lineage>
        <taxon>Eukaryota</taxon>
        <taxon>Fungi</taxon>
        <taxon>Dikarya</taxon>
        <taxon>Ascomycota</taxon>
        <taxon>Pezizomycotina</taxon>
        <taxon>Sordariomycetes</taxon>
        <taxon>Hypocreomycetidae</taxon>
        <taxon>Hypocreales</taxon>
        <taxon>Hypocreaceae</taxon>
        <taxon>Trichoderma</taxon>
    </lineage>
</organism>
<gene>
    <name evidence="1" type="ORF">Trco_002336</name>
</gene>
<evidence type="ECO:0000313" key="1">
    <source>
        <dbReference type="EMBL" id="KAH6608990.1"/>
    </source>
</evidence>
<name>A0A9P8QMF8_9HYPO</name>
<reference evidence="1" key="1">
    <citation type="submission" date="2021-08" db="EMBL/GenBank/DDBJ databases">
        <title>Chromosome-Level Trichoderma cornu-damae using Hi-C Data.</title>
        <authorList>
            <person name="Kim C.S."/>
        </authorList>
    </citation>
    <scope>NUCLEOTIDE SEQUENCE</scope>
    <source>
        <strain evidence="1">KA19-0412C</strain>
    </source>
</reference>
<evidence type="ECO:0000313" key="2">
    <source>
        <dbReference type="Proteomes" id="UP000827724"/>
    </source>
</evidence>
<accession>A0A9P8QMF8</accession>
<dbReference type="AlphaFoldDB" id="A0A9P8QMF8"/>
<dbReference type="EMBL" id="JAIWOZ010000002">
    <property type="protein sequence ID" value="KAH6608990.1"/>
    <property type="molecule type" value="Genomic_DNA"/>
</dbReference>
<proteinExistence type="predicted"/>
<protein>
    <submittedName>
        <fullName evidence="1">Uncharacterized protein</fullName>
    </submittedName>
</protein>
<dbReference type="Proteomes" id="UP000827724">
    <property type="component" value="Unassembled WGS sequence"/>
</dbReference>